<comment type="cofactor">
    <cofactor evidence="2">
        <name>Mg(2+)</name>
        <dbReference type="ChEBI" id="CHEBI:18420"/>
    </cofactor>
</comment>
<evidence type="ECO:0000313" key="9">
    <source>
        <dbReference type="EMBL" id="CAE0656911.1"/>
    </source>
</evidence>
<organism evidence="9">
    <name type="scientific">Lotharella globosa</name>
    <dbReference type="NCBI Taxonomy" id="91324"/>
    <lineage>
        <taxon>Eukaryota</taxon>
        <taxon>Sar</taxon>
        <taxon>Rhizaria</taxon>
        <taxon>Cercozoa</taxon>
        <taxon>Chlorarachniophyceae</taxon>
        <taxon>Lotharella</taxon>
    </lineage>
</organism>
<gene>
    <name evidence="9" type="ORF">LGLO00237_LOCUS8481</name>
</gene>
<dbReference type="GO" id="GO:0003977">
    <property type="term" value="F:UDP-N-acetylglucosamine diphosphorylase activity"/>
    <property type="evidence" value="ECO:0007669"/>
    <property type="project" value="TreeGrafter"/>
</dbReference>
<dbReference type="InterPro" id="IPR002048">
    <property type="entry name" value="EF_hand_dom"/>
</dbReference>
<dbReference type="GO" id="GO:0006048">
    <property type="term" value="P:UDP-N-acetylglucosamine biosynthetic process"/>
    <property type="evidence" value="ECO:0007669"/>
    <property type="project" value="TreeGrafter"/>
</dbReference>
<evidence type="ECO:0000259" key="8">
    <source>
        <dbReference type="PROSITE" id="PS50222"/>
    </source>
</evidence>
<dbReference type="EMBL" id="HBIV01011371">
    <property type="protein sequence ID" value="CAE0656911.1"/>
    <property type="molecule type" value="Transcribed_RNA"/>
</dbReference>
<dbReference type="InterPro" id="IPR039741">
    <property type="entry name" value="UDP-sugar_pyrophosphorylase"/>
</dbReference>
<dbReference type="Gene3D" id="3.90.550.10">
    <property type="entry name" value="Spore Coat Polysaccharide Biosynthesis Protein SpsA, Chain A"/>
    <property type="match status" value="1"/>
</dbReference>
<dbReference type="SUPFAM" id="SSF53448">
    <property type="entry name" value="Nucleotide-diphospho-sugar transferases"/>
    <property type="match status" value="1"/>
</dbReference>
<keyword evidence="4" id="KW-0548">Nucleotidyltransferase</keyword>
<name>A0A7S3YN94_9EUKA</name>
<dbReference type="InterPro" id="IPR002618">
    <property type="entry name" value="UDPGP_fam"/>
</dbReference>
<evidence type="ECO:0000256" key="7">
    <source>
        <dbReference type="ARBA" id="ARBA00048259"/>
    </source>
</evidence>
<dbReference type="PANTHER" id="PTHR11952">
    <property type="entry name" value="UDP- GLUCOSE PYROPHOSPHORYLASE"/>
    <property type="match status" value="1"/>
</dbReference>
<evidence type="ECO:0000256" key="4">
    <source>
        <dbReference type="ARBA" id="ARBA00022695"/>
    </source>
</evidence>
<dbReference type="Gene3D" id="2.160.10.30">
    <property type="match status" value="1"/>
</dbReference>
<dbReference type="AlphaFoldDB" id="A0A7S3YN94"/>
<dbReference type="InterPro" id="IPR011992">
    <property type="entry name" value="EF-hand-dom_pair"/>
</dbReference>
<dbReference type="Pfam" id="PF01704">
    <property type="entry name" value="UDPGP"/>
    <property type="match status" value="1"/>
</dbReference>
<comment type="cofactor">
    <cofactor evidence="1">
        <name>Mn(2+)</name>
        <dbReference type="ChEBI" id="CHEBI:29035"/>
    </cofactor>
</comment>
<dbReference type="EC" id="2.7.7.64" evidence="6"/>
<keyword evidence="3" id="KW-0808">Transferase</keyword>
<comment type="similarity">
    <text evidence="5">Belongs to the USP family.</text>
</comment>
<dbReference type="GO" id="GO:0005509">
    <property type="term" value="F:calcium ion binding"/>
    <property type="evidence" value="ECO:0007669"/>
    <property type="project" value="InterPro"/>
</dbReference>
<feature type="domain" description="EF-hand" evidence="8">
    <location>
        <begin position="8"/>
        <end position="43"/>
    </location>
</feature>
<sequence>MGLAQSEEAKEQVETVFRMLDMERTGSMSAKDLAAVAPADLKSVIDEVAKDEKVNLNELKEAMMKKDDVTKEHLMIVSAKLRIQGCKPLLKPEEVKLARTLADHGQAHLFKSWDENNAKEGKPKTLMVSLLNYHGKYPGGLTEYIKKAKVLLESSRSGKNPFEGYKPEVPHGQQLNYTDKNFDEFEIKGINELKSAGFVLVAGGLGERLGYGGIKVALPLEITTMTCYLKFYIDNILAFQALANKDVTDTKHKVKLPFAIMTSGDTHEPTVKLLEDNGYFGMPKDQITLMQQDKVPALSNNDAAFAVKKGDPFALQTKPHGHGDVHLLMHSHGLAKKWAKSGVKWISFFQDTNGLVFNALPACMGVSVALDLEVNSLSVPRKPGEAVGAICKLVPEKTSKNELTINVEYNQLDALLKTTPVKGDAADTKTGLSPYPGNINVLVFKAEPYAKNLDKSNGIVPEFVNPKYSDKEKKIFKKPTRLECMMQDYPRLCEAKAKIGFTSMERWACFSAVKNNTTDAKAKASKTGFGESGCTGEGDLYRANRKKLAAIGVSVDGDGKKENILGIPCWQGARVCLSPSFASTMQQLKSRFPTPDKVKISATSTLVLDGDVTIKNLELDGALIVVAQPGAQVVVDETKVGWVGPKDGHM</sequence>
<dbReference type="InterPro" id="IPR029044">
    <property type="entry name" value="Nucleotide-diphossugar_trans"/>
</dbReference>
<evidence type="ECO:0000256" key="3">
    <source>
        <dbReference type="ARBA" id="ARBA00022679"/>
    </source>
</evidence>
<evidence type="ECO:0000256" key="2">
    <source>
        <dbReference type="ARBA" id="ARBA00001946"/>
    </source>
</evidence>
<dbReference type="PROSITE" id="PS50222">
    <property type="entry name" value="EF_HAND_2"/>
    <property type="match status" value="1"/>
</dbReference>
<accession>A0A7S3YN94</accession>
<evidence type="ECO:0000256" key="1">
    <source>
        <dbReference type="ARBA" id="ARBA00001936"/>
    </source>
</evidence>
<evidence type="ECO:0000256" key="6">
    <source>
        <dbReference type="ARBA" id="ARBA00039080"/>
    </source>
</evidence>
<dbReference type="GO" id="GO:0051748">
    <property type="term" value="F:UTP-monosaccharide-1-phosphate uridylyltransferase activity"/>
    <property type="evidence" value="ECO:0007669"/>
    <property type="project" value="UniProtKB-EC"/>
</dbReference>
<reference evidence="9" key="1">
    <citation type="submission" date="2021-01" db="EMBL/GenBank/DDBJ databases">
        <authorList>
            <person name="Corre E."/>
            <person name="Pelletier E."/>
            <person name="Niang G."/>
            <person name="Scheremetjew M."/>
            <person name="Finn R."/>
            <person name="Kale V."/>
            <person name="Holt S."/>
            <person name="Cochrane G."/>
            <person name="Meng A."/>
            <person name="Brown T."/>
            <person name="Cohen L."/>
        </authorList>
    </citation>
    <scope>NUCLEOTIDE SEQUENCE</scope>
    <source>
        <strain evidence="9">CCCM811</strain>
    </source>
</reference>
<dbReference type="SUPFAM" id="SSF47473">
    <property type="entry name" value="EF-hand"/>
    <property type="match status" value="1"/>
</dbReference>
<comment type="catalytic activity">
    <reaction evidence="7">
        <text>a monosaccharide 1-phosphate + UTP + H(+) = a UDP-monosaccharide + diphosphate</text>
        <dbReference type="Rhea" id="RHEA:13205"/>
        <dbReference type="ChEBI" id="CHEBI:15378"/>
        <dbReference type="ChEBI" id="CHEBI:33019"/>
        <dbReference type="ChEBI" id="CHEBI:46398"/>
        <dbReference type="ChEBI" id="CHEBI:140358"/>
        <dbReference type="ChEBI" id="CHEBI:140359"/>
        <dbReference type="EC" id="2.7.7.64"/>
    </reaction>
</comment>
<protein>
    <recommendedName>
        <fullName evidence="6">UTP-monosaccharide-1-phosphate uridylyltransferase</fullName>
        <ecNumber evidence="6">2.7.7.64</ecNumber>
    </recommendedName>
</protein>
<proteinExistence type="inferred from homology"/>
<evidence type="ECO:0000256" key="5">
    <source>
        <dbReference type="ARBA" id="ARBA00038047"/>
    </source>
</evidence>
<dbReference type="PANTHER" id="PTHR11952:SF9">
    <property type="entry name" value="UDP-SUGAR PYROPHOSPHORYLASE"/>
    <property type="match status" value="1"/>
</dbReference>